<dbReference type="AlphaFoldDB" id="A0A5E4CHI4"/>
<protein>
    <submittedName>
        <fullName evidence="3">Uncharacterized protein</fullName>
    </submittedName>
</protein>
<accession>A0A5E4CHI4</accession>
<name>A0A5E4CHI4_MARMO</name>
<gene>
    <name evidence="2" type="ORF">GHT09_009973</name>
    <name evidence="3" type="ORF">MONAX_5E032898</name>
</gene>
<evidence type="ECO:0000313" key="2">
    <source>
        <dbReference type="EMBL" id="KAF7478860.1"/>
    </source>
</evidence>
<evidence type="ECO:0000313" key="3">
    <source>
        <dbReference type="EMBL" id="VTJ81347.1"/>
    </source>
</evidence>
<reference evidence="2" key="2">
    <citation type="submission" date="2020-08" db="EMBL/GenBank/DDBJ databases">
        <authorList>
            <person name="Shumante A."/>
            <person name="Zimin A.V."/>
            <person name="Puiu D."/>
            <person name="Salzberg S.L."/>
        </authorList>
    </citation>
    <scope>NUCLEOTIDE SEQUENCE</scope>
    <source>
        <strain evidence="2">WC2-LM</strain>
        <tissue evidence="2">Liver</tissue>
    </source>
</reference>
<dbReference type="Proteomes" id="UP000662637">
    <property type="component" value="Unassembled WGS sequence"/>
</dbReference>
<dbReference type="Proteomes" id="UP000335636">
    <property type="component" value="Unassembled WGS sequence"/>
</dbReference>
<reference evidence="3 4" key="1">
    <citation type="submission" date="2019-04" db="EMBL/GenBank/DDBJ databases">
        <authorList>
            <person name="Alioto T."/>
            <person name="Alioto T."/>
        </authorList>
    </citation>
    <scope>NUCLEOTIDE SEQUENCE [LARGE SCALE GENOMIC DNA]</scope>
</reference>
<feature type="region of interest" description="Disordered" evidence="1">
    <location>
        <begin position="1"/>
        <end position="26"/>
    </location>
</feature>
<keyword evidence="4" id="KW-1185">Reference proteome</keyword>
<evidence type="ECO:0000313" key="4">
    <source>
        <dbReference type="Proteomes" id="UP000335636"/>
    </source>
</evidence>
<proteinExistence type="predicted"/>
<dbReference type="EMBL" id="WJEC01001437">
    <property type="protein sequence ID" value="KAF7478860.1"/>
    <property type="molecule type" value="Genomic_DNA"/>
</dbReference>
<sequence>MLQPEVGDDAGSGSVDHKGDTGHIDSGDTDAAMLTVHCPPVPLNTALLHLCPDSVLWPPICLDLEEGRVAPGHRNLARCSNGLLPQEGVVTQVSDMGFAPRALICGYNHLGSWTGSRDLGF</sequence>
<dbReference type="EMBL" id="CABDUW010001414">
    <property type="protein sequence ID" value="VTJ81347.1"/>
    <property type="molecule type" value="Genomic_DNA"/>
</dbReference>
<evidence type="ECO:0000256" key="1">
    <source>
        <dbReference type="SAM" id="MobiDB-lite"/>
    </source>
</evidence>
<organism evidence="3 4">
    <name type="scientific">Marmota monax</name>
    <name type="common">Woodchuck</name>
    <dbReference type="NCBI Taxonomy" id="9995"/>
    <lineage>
        <taxon>Eukaryota</taxon>
        <taxon>Metazoa</taxon>
        <taxon>Chordata</taxon>
        <taxon>Craniata</taxon>
        <taxon>Vertebrata</taxon>
        <taxon>Euteleostomi</taxon>
        <taxon>Mammalia</taxon>
        <taxon>Eutheria</taxon>
        <taxon>Euarchontoglires</taxon>
        <taxon>Glires</taxon>
        <taxon>Rodentia</taxon>
        <taxon>Sciuromorpha</taxon>
        <taxon>Sciuridae</taxon>
        <taxon>Xerinae</taxon>
        <taxon>Marmotini</taxon>
        <taxon>Marmota</taxon>
    </lineage>
</organism>
<feature type="compositionally biased region" description="Basic and acidic residues" evidence="1">
    <location>
        <begin position="15"/>
        <end position="26"/>
    </location>
</feature>